<dbReference type="RefSeq" id="XP_030986490.1">
    <property type="nucleotide sequence ID" value="XM_031122654.1"/>
</dbReference>
<accession>A0A6P8BH14</accession>
<proteinExistence type="predicted"/>
<sequence length="40" mass="4540">MGDIYASAIPTAIWLGKESAEQAWKHDFKFIDKHHAEAIL</sequence>
<dbReference type="AlphaFoldDB" id="A0A6P8BH14"/>
<evidence type="ECO:0000313" key="1">
    <source>
        <dbReference type="Proteomes" id="UP000515153"/>
    </source>
</evidence>
<dbReference type="KEGG" id="pgri:PgNI_02592"/>
<keyword evidence="1" id="KW-1185">Reference proteome</keyword>
<dbReference type="GeneID" id="41957565"/>
<evidence type="ECO:0000313" key="2">
    <source>
        <dbReference type="RefSeq" id="XP_030986490.1"/>
    </source>
</evidence>
<organism evidence="1 2">
    <name type="scientific">Pyricularia grisea</name>
    <name type="common">Crabgrass-specific blast fungus</name>
    <name type="synonym">Magnaporthe grisea</name>
    <dbReference type="NCBI Taxonomy" id="148305"/>
    <lineage>
        <taxon>Eukaryota</taxon>
        <taxon>Fungi</taxon>
        <taxon>Dikarya</taxon>
        <taxon>Ascomycota</taxon>
        <taxon>Pezizomycotina</taxon>
        <taxon>Sordariomycetes</taxon>
        <taxon>Sordariomycetidae</taxon>
        <taxon>Magnaporthales</taxon>
        <taxon>Pyriculariaceae</taxon>
        <taxon>Pyricularia</taxon>
    </lineage>
</organism>
<name>A0A6P8BH14_PYRGI</name>
<reference evidence="2" key="2">
    <citation type="submission" date="2019-10" db="EMBL/GenBank/DDBJ databases">
        <authorList>
            <consortium name="NCBI Genome Project"/>
        </authorList>
    </citation>
    <scope>NUCLEOTIDE SEQUENCE</scope>
    <source>
        <strain evidence="2">NI907</strain>
    </source>
</reference>
<reference evidence="2" key="3">
    <citation type="submission" date="2025-08" db="UniProtKB">
        <authorList>
            <consortium name="RefSeq"/>
        </authorList>
    </citation>
    <scope>IDENTIFICATION</scope>
    <source>
        <strain evidence="2">NI907</strain>
    </source>
</reference>
<reference evidence="2" key="1">
    <citation type="journal article" date="2019" name="Mol. Biol. Evol.">
        <title>Blast fungal genomes show frequent chromosomal changes, gene gains and losses, and effector gene turnover.</title>
        <authorList>
            <person name="Gomez Luciano L.B."/>
            <person name="Jason Tsai I."/>
            <person name="Chuma I."/>
            <person name="Tosa Y."/>
            <person name="Chen Y.H."/>
            <person name="Li J.Y."/>
            <person name="Li M.Y."/>
            <person name="Jade Lu M.Y."/>
            <person name="Nakayashiki H."/>
            <person name="Li W.H."/>
        </authorList>
    </citation>
    <scope>NUCLEOTIDE SEQUENCE</scope>
    <source>
        <strain evidence="2">NI907</strain>
    </source>
</reference>
<dbReference type="Proteomes" id="UP000515153">
    <property type="component" value="Unplaced"/>
</dbReference>
<gene>
    <name evidence="2" type="ORF">PgNI_02592</name>
</gene>
<protein>
    <submittedName>
        <fullName evidence="2">Uncharacterized protein</fullName>
    </submittedName>
</protein>